<evidence type="ECO:0000313" key="2">
    <source>
        <dbReference type="Proteomes" id="UP000613452"/>
    </source>
</evidence>
<comment type="caution">
    <text evidence="1">The sequence shown here is derived from an EMBL/GenBank/DDBJ whole genome shotgun (WGS) entry which is preliminary data.</text>
</comment>
<gene>
    <name evidence="1" type="ORF">JCR31_28385</name>
</gene>
<proteinExistence type="predicted"/>
<dbReference type="Proteomes" id="UP000613452">
    <property type="component" value="Unassembled WGS sequence"/>
</dbReference>
<sequence>MSEKETPYIYKLPLERLTDKDLLDWIEKMPRNKKAEIVRHALRFYKSHLGEGEFFYYAPPNQNAHPVYVPMDNQSMREVASSVEEPVKPVKKKRPKVGLMGITKVEEK</sequence>
<dbReference type="EMBL" id="JAEFBZ010000007">
    <property type="protein sequence ID" value="MBK1611763.1"/>
    <property type="molecule type" value="Genomic_DNA"/>
</dbReference>
<dbReference type="AlphaFoldDB" id="A0ABD4LMT8"/>
<dbReference type="RefSeq" id="WP_200152601.1">
    <property type="nucleotide sequence ID" value="NZ_JAEFBZ010000007.1"/>
</dbReference>
<accession>A0ABD4LMT8</accession>
<evidence type="ECO:0000313" key="1">
    <source>
        <dbReference type="EMBL" id="MBK1611763.1"/>
    </source>
</evidence>
<organism evidence="1 2">
    <name type="scientific">Bacillus cereus</name>
    <dbReference type="NCBI Taxonomy" id="1396"/>
    <lineage>
        <taxon>Bacteria</taxon>
        <taxon>Bacillati</taxon>
        <taxon>Bacillota</taxon>
        <taxon>Bacilli</taxon>
        <taxon>Bacillales</taxon>
        <taxon>Bacillaceae</taxon>
        <taxon>Bacillus</taxon>
        <taxon>Bacillus cereus group</taxon>
    </lineage>
</organism>
<protein>
    <submittedName>
        <fullName evidence="1">Uncharacterized protein</fullName>
    </submittedName>
</protein>
<name>A0ABD4LMT8_BACCE</name>
<reference evidence="1 2" key="1">
    <citation type="submission" date="2020-12" db="EMBL/GenBank/DDBJ databases">
        <title>Genome assembly for a thermostable protease producing Bacillus cereus MAKP1 strain isolated from chicken gut.</title>
        <authorList>
            <person name="Malaviya A."/>
        </authorList>
    </citation>
    <scope>NUCLEOTIDE SEQUENCE [LARGE SCALE GENOMIC DNA]</scope>
    <source>
        <strain evidence="1 2">MAKP1</strain>
    </source>
</reference>